<proteinExistence type="predicted"/>
<feature type="signal peptide" evidence="1">
    <location>
        <begin position="1"/>
        <end position="26"/>
    </location>
</feature>
<keyword evidence="3" id="KW-1185">Reference proteome</keyword>
<feature type="chain" id="PRO_5043162181" description="DUF5105 domain-containing protein" evidence="1">
    <location>
        <begin position="27"/>
        <end position="219"/>
    </location>
</feature>
<name>A0A2Y9BI35_9FIRM</name>
<gene>
    <name evidence="2" type="ORF">A8806_11426</name>
</gene>
<sequence length="219" mass="24603">MNKKRGIVSILILSMAVMMLSGCARKFDASGYTKAVLDVCYKGETEQYMKLTNSSKEEAEAVFSDNMEQIMEEFAALNLSEELQASYKEFFEDLAKNVKYTVGEAVPDKKGNFTVDVSVEPITNLQDTYEEFMTKTEEYTTQVSNDIINGGETPSEQEMQNKVFEIYYNILRTSIDAGINYGEAQTVTMHVNKGNNNVYEIPEADLTALDELTIAADIF</sequence>
<dbReference type="RefSeq" id="WP_109732929.1">
    <property type="nucleotide sequence ID" value="NZ_BAAACK010000015.1"/>
</dbReference>
<evidence type="ECO:0008006" key="4">
    <source>
        <dbReference type="Google" id="ProtNLM"/>
    </source>
</evidence>
<dbReference type="EMBL" id="QGDL01000014">
    <property type="protein sequence ID" value="PWJ23401.1"/>
    <property type="molecule type" value="Genomic_DNA"/>
</dbReference>
<dbReference type="OrthoDB" id="1851535at2"/>
<reference evidence="2 3" key="1">
    <citation type="submission" date="2018-05" db="EMBL/GenBank/DDBJ databases">
        <title>The Hungate 1000. A catalogue of reference genomes from the rumen microbiome.</title>
        <authorList>
            <person name="Kelly W."/>
        </authorList>
    </citation>
    <scope>NUCLEOTIDE SEQUENCE [LARGE SCALE GENOMIC DNA]</scope>
    <source>
        <strain evidence="2 3">NLAE-zl-C242</strain>
    </source>
</reference>
<evidence type="ECO:0000313" key="3">
    <source>
        <dbReference type="Proteomes" id="UP000245845"/>
    </source>
</evidence>
<keyword evidence="1" id="KW-0732">Signal</keyword>
<evidence type="ECO:0000313" key="2">
    <source>
        <dbReference type="EMBL" id="PWJ23401.1"/>
    </source>
</evidence>
<accession>A0A2Y9BI35</accession>
<comment type="caution">
    <text evidence="2">The sequence shown here is derived from an EMBL/GenBank/DDBJ whole genome shotgun (WGS) entry which is preliminary data.</text>
</comment>
<dbReference type="AlphaFoldDB" id="A0A2Y9BI35"/>
<dbReference type="PROSITE" id="PS51257">
    <property type="entry name" value="PROKAR_LIPOPROTEIN"/>
    <property type="match status" value="1"/>
</dbReference>
<organism evidence="2 3">
    <name type="scientific">Faecalicatena orotica</name>
    <dbReference type="NCBI Taxonomy" id="1544"/>
    <lineage>
        <taxon>Bacteria</taxon>
        <taxon>Bacillati</taxon>
        <taxon>Bacillota</taxon>
        <taxon>Clostridia</taxon>
        <taxon>Lachnospirales</taxon>
        <taxon>Lachnospiraceae</taxon>
        <taxon>Faecalicatena</taxon>
    </lineage>
</organism>
<dbReference type="Proteomes" id="UP000245845">
    <property type="component" value="Unassembled WGS sequence"/>
</dbReference>
<evidence type="ECO:0000256" key="1">
    <source>
        <dbReference type="SAM" id="SignalP"/>
    </source>
</evidence>
<protein>
    <recommendedName>
        <fullName evidence="4">DUF5105 domain-containing protein</fullName>
    </recommendedName>
</protein>